<feature type="transmembrane region" description="Helical" evidence="6">
    <location>
        <begin position="371"/>
        <end position="389"/>
    </location>
</feature>
<feature type="transmembrane region" description="Helical" evidence="6">
    <location>
        <begin position="151"/>
        <end position="170"/>
    </location>
</feature>
<keyword evidence="3 6" id="KW-0812">Transmembrane</keyword>
<feature type="transmembrane region" description="Helical" evidence="6">
    <location>
        <begin position="254"/>
        <end position="276"/>
    </location>
</feature>
<dbReference type="EMBL" id="LT960611">
    <property type="protein sequence ID" value="SON50966.1"/>
    <property type="molecule type" value="Genomic_DNA"/>
</dbReference>
<dbReference type="GO" id="GO:0042910">
    <property type="term" value="F:xenobiotic transmembrane transporter activity"/>
    <property type="evidence" value="ECO:0007669"/>
    <property type="project" value="InterPro"/>
</dbReference>
<comment type="subcellular location">
    <subcellularLocation>
        <location evidence="1">Cell membrane</location>
        <topology evidence="1">Multi-pass membrane protein</topology>
    </subcellularLocation>
</comment>
<feature type="transmembrane region" description="Helical" evidence="6">
    <location>
        <begin position="395"/>
        <end position="418"/>
    </location>
</feature>
<evidence type="ECO:0000256" key="6">
    <source>
        <dbReference type="SAM" id="Phobius"/>
    </source>
</evidence>
<dbReference type="AlphaFoldDB" id="A0A2N8ZGE9"/>
<dbReference type="OrthoDB" id="5486360at2"/>
<evidence type="ECO:0000313" key="8">
    <source>
        <dbReference type="Proteomes" id="UP000235828"/>
    </source>
</evidence>
<dbReference type="PANTHER" id="PTHR30250:SF11">
    <property type="entry name" value="O-ANTIGEN TRANSPORTER-RELATED"/>
    <property type="match status" value="1"/>
</dbReference>
<dbReference type="PANTHER" id="PTHR30250">
    <property type="entry name" value="PST FAMILY PREDICTED COLANIC ACID TRANSPORTER"/>
    <property type="match status" value="1"/>
</dbReference>
<evidence type="ECO:0000256" key="4">
    <source>
        <dbReference type="ARBA" id="ARBA00022989"/>
    </source>
</evidence>
<dbReference type="InterPro" id="IPR002528">
    <property type="entry name" value="MATE_fam"/>
</dbReference>
<dbReference type="GO" id="GO:0005886">
    <property type="term" value="C:plasma membrane"/>
    <property type="evidence" value="ECO:0007669"/>
    <property type="project" value="UniProtKB-SubCell"/>
</dbReference>
<dbReference type="RefSeq" id="WP_102523364.1">
    <property type="nucleotide sequence ID" value="NZ_LT960611.1"/>
</dbReference>
<keyword evidence="8" id="KW-1185">Reference proteome</keyword>
<evidence type="ECO:0000256" key="5">
    <source>
        <dbReference type="ARBA" id="ARBA00023136"/>
    </source>
</evidence>
<dbReference type="InterPro" id="IPR050833">
    <property type="entry name" value="Poly_Biosynth_Transport"/>
</dbReference>
<evidence type="ECO:0000256" key="1">
    <source>
        <dbReference type="ARBA" id="ARBA00004651"/>
    </source>
</evidence>
<dbReference type="Proteomes" id="UP000235828">
    <property type="component" value="Chromosome A"/>
</dbReference>
<protein>
    <submittedName>
        <fullName evidence="7">Uncharacterized protein</fullName>
    </submittedName>
</protein>
<dbReference type="GO" id="GO:0015297">
    <property type="term" value="F:antiporter activity"/>
    <property type="evidence" value="ECO:0007669"/>
    <property type="project" value="InterPro"/>
</dbReference>
<keyword evidence="4 6" id="KW-1133">Transmembrane helix</keyword>
<reference evidence="7 8" key="1">
    <citation type="submission" date="2017-10" db="EMBL/GenBank/DDBJ databases">
        <authorList>
            <person name="Banno H."/>
            <person name="Chua N.-H."/>
        </authorList>
    </citation>
    <scope>NUCLEOTIDE SEQUENCE [LARGE SCALE GENOMIC DNA]</scope>
    <source>
        <strain evidence="7">Vibrio tapetis CECT4600</strain>
    </source>
</reference>
<keyword evidence="5 6" id="KW-0472">Membrane</keyword>
<accession>A0A2N8ZGE9</accession>
<organism evidence="7 8">
    <name type="scientific">Vibrio tapetis subsp. tapetis</name>
    <dbReference type="NCBI Taxonomy" id="1671868"/>
    <lineage>
        <taxon>Bacteria</taxon>
        <taxon>Pseudomonadati</taxon>
        <taxon>Pseudomonadota</taxon>
        <taxon>Gammaproteobacteria</taxon>
        <taxon>Vibrionales</taxon>
        <taxon>Vibrionaceae</taxon>
        <taxon>Vibrio</taxon>
    </lineage>
</organism>
<feature type="transmembrane region" description="Helical" evidence="6">
    <location>
        <begin position="42"/>
        <end position="66"/>
    </location>
</feature>
<feature type="transmembrane region" description="Helical" evidence="6">
    <location>
        <begin position="108"/>
        <end position="130"/>
    </location>
</feature>
<gene>
    <name evidence="7" type="ORF">VTAP4600_A3000</name>
</gene>
<feature type="transmembrane region" description="Helical" evidence="6">
    <location>
        <begin position="176"/>
        <end position="195"/>
    </location>
</feature>
<feature type="transmembrane region" description="Helical" evidence="6">
    <location>
        <begin position="9"/>
        <end position="30"/>
    </location>
</feature>
<feature type="transmembrane region" description="Helical" evidence="6">
    <location>
        <begin position="336"/>
        <end position="359"/>
    </location>
</feature>
<feature type="transmembrane region" description="Helical" evidence="6">
    <location>
        <begin position="457"/>
        <end position="475"/>
    </location>
</feature>
<evidence type="ECO:0000313" key="7">
    <source>
        <dbReference type="EMBL" id="SON50966.1"/>
    </source>
</evidence>
<feature type="transmembrane region" description="Helical" evidence="6">
    <location>
        <begin position="296"/>
        <end position="316"/>
    </location>
</feature>
<feature type="transmembrane region" description="Helical" evidence="6">
    <location>
        <begin position="78"/>
        <end position="102"/>
    </location>
</feature>
<sequence>MEDSLRRRYLVKLGSSITSGLVNAGILVLVPRFLGPAVFGNYTYLTQMFTQIMALIDAGTSTAFFTKLSANKEKNEIIVFYSTVCLLLFLIVNTAVFCVWLFELGYMFNGGVSNAEIALAALFCFFVWLSQVAIKAADAYALTTSIELVKIIYRIMSLCFLWVLIKVVNINVIGYYLFNIIMLLGFIIGMAVAFYRNKTLFKGVFSVNVKWKIQIKSFFEFSYPIFQFGLVGILFNIFDIWLLQNKSGSIETGFYGLSFSIATLSIIFTASMTPVISREFAKFYGQGNMSEVANLFTKYVPVLFSLSAFIGFFISFNSDIFVRLFAGDEFYNAKYSLMILALYPIHQTFGQLTSSVLFAMNKTKIYKNIGFVFSVLGGLVSVITIYLLNLGAYGLAIKMVLIQLVSVNVQLFFTCRYIGVKFSLMIKNQLICCLILCFIALVSSTIPTMDISPYIDLTIYAVIYGLLSLIVFFIFPSPFGVERSSINALINRVIMNRGSGE</sequence>
<dbReference type="KEGG" id="vta:A3000"/>
<keyword evidence="2" id="KW-1003">Cell membrane</keyword>
<evidence type="ECO:0000256" key="3">
    <source>
        <dbReference type="ARBA" id="ARBA00022692"/>
    </source>
</evidence>
<dbReference type="Pfam" id="PF01554">
    <property type="entry name" value="MatE"/>
    <property type="match status" value="1"/>
</dbReference>
<feature type="transmembrane region" description="Helical" evidence="6">
    <location>
        <begin position="430"/>
        <end position="451"/>
    </location>
</feature>
<evidence type="ECO:0000256" key="2">
    <source>
        <dbReference type="ARBA" id="ARBA00022475"/>
    </source>
</evidence>
<proteinExistence type="predicted"/>
<name>A0A2N8ZGE9_9VIBR</name>
<feature type="transmembrane region" description="Helical" evidence="6">
    <location>
        <begin position="221"/>
        <end position="242"/>
    </location>
</feature>